<feature type="domain" description="CobQ/CobB/MinD/ParA nucleotide binding" evidence="1">
    <location>
        <begin position="6"/>
        <end position="185"/>
    </location>
</feature>
<keyword evidence="3" id="KW-1185">Reference proteome</keyword>
<dbReference type="RefSeq" id="WP_067556009.1">
    <property type="nucleotide sequence ID" value="NZ_LPXN01000107.1"/>
</dbReference>
<reference evidence="2 3" key="1">
    <citation type="submission" date="2015-12" db="EMBL/GenBank/DDBJ databases">
        <title>Genome sequence of Oceanibaculum pacificum MCCC 1A02656.</title>
        <authorList>
            <person name="Lu L."/>
            <person name="Lai Q."/>
            <person name="Shao Z."/>
            <person name="Qian P."/>
        </authorList>
    </citation>
    <scope>NUCLEOTIDE SEQUENCE [LARGE SCALE GENOMIC DNA]</scope>
    <source>
        <strain evidence="2 3">MCCC 1A02656</strain>
    </source>
</reference>
<dbReference type="PANTHER" id="PTHR13696:SF96">
    <property type="entry name" value="COBQ_COBB_MIND_PARA NUCLEOTIDE BINDING DOMAIN-CONTAINING PROTEIN"/>
    <property type="match status" value="1"/>
</dbReference>
<evidence type="ECO:0000259" key="1">
    <source>
        <dbReference type="Pfam" id="PF01656"/>
    </source>
</evidence>
<dbReference type="EMBL" id="LPXN01000107">
    <property type="protein sequence ID" value="KZD08176.1"/>
    <property type="molecule type" value="Genomic_DNA"/>
</dbReference>
<evidence type="ECO:0000313" key="3">
    <source>
        <dbReference type="Proteomes" id="UP000076400"/>
    </source>
</evidence>
<dbReference type="AlphaFoldDB" id="A0A154W3T8"/>
<dbReference type="Pfam" id="PF01656">
    <property type="entry name" value="CbiA"/>
    <property type="match status" value="1"/>
</dbReference>
<sequence length="216" mass="22706">MPQGIIAVGNLKGGVGKSTIAVNLACALASRSVRPVLVDADAQGTAVEWAAGGGLPIDVIHLPIDEKTEKKAWRKAVKKHQEAAGLVIVDLPPHWGPALTAALDVTDLLLIPVTPSGADLRATMQALERLAETRAKREGAPPALLVPSRVDRRTAAGREIEAVLADMGEPVGPAIVQRSAHIDAFTTGKWVGDWARRSAARADIEALAARVKRSLT</sequence>
<protein>
    <recommendedName>
        <fullName evidence="1">CobQ/CobB/MinD/ParA nucleotide binding domain-containing protein</fullName>
    </recommendedName>
</protein>
<name>A0A154W3T8_9PROT</name>
<dbReference type="STRING" id="580166.AUP43_08745"/>
<gene>
    <name evidence="2" type="ORF">AUP43_08745</name>
</gene>
<comment type="caution">
    <text evidence="2">The sequence shown here is derived from an EMBL/GenBank/DDBJ whole genome shotgun (WGS) entry which is preliminary data.</text>
</comment>
<dbReference type="SUPFAM" id="SSF52540">
    <property type="entry name" value="P-loop containing nucleoside triphosphate hydrolases"/>
    <property type="match status" value="1"/>
</dbReference>
<dbReference type="Gene3D" id="3.40.50.300">
    <property type="entry name" value="P-loop containing nucleotide triphosphate hydrolases"/>
    <property type="match status" value="1"/>
</dbReference>
<accession>A0A154W3T8</accession>
<dbReference type="PIRSF" id="PIRSF009320">
    <property type="entry name" value="Nuc_binding_HP_1000"/>
    <property type="match status" value="1"/>
</dbReference>
<evidence type="ECO:0000313" key="2">
    <source>
        <dbReference type="EMBL" id="KZD08176.1"/>
    </source>
</evidence>
<proteinExistence type="predicted"/>
<dbReference type="PANTHER" id="PTHR13696">
    <property type="entry name" value="P-LOOP CONTAINING NUCLEOSIDE TRIPHOSPHATE HYDROLASE"/>
    <property type="match status" value="1"/>
</dbReference>
<dbReference type="InterPro" id="IPR002586">
    <property type="entry name" value="CobQ/CobB/MinD/ParA_Nub-bd_dom"/>
</dbReference>
<dbReference type="CDD" id="cd02042">
    <property type="entry name" value="ParAB_family"/>
    <property type="match status" value="1"/>
</dbReference>
<dbReference type="InterPro" id="IPR027417">
    <property type="entry name" value="P-loop_NTPase"/>
</dbReference>
<organism evidence="2 3">
    <name type="scientific">Oceanibaculum pacificum</name>
    <dbReference type="NCBI Taxonomy" id="580166"/>
    <lineage>
        <taxon>Bacteria</taxon>
        <taxon>Pseudomonadati</taxon>
        <taxon>Pseudomonadota</taxon>
        <taxon>Alphaproteobacteria</taxon>
        <taxon>Rhodospirillales</taxon>
        <taxon>Oceanibaculaceae</taxon>
        <taxon>Oceanibaculum</taxon>
    </lineage>
</organism>
<dbReference type="InterPro" id="IPR050678">
    <property type="entry name" value="DNA_Partitioning_ATPase"/>
</dbReference>
<dbReference type="Proteomes" id="UP000076400">
    <property type="component" value="Unassembled WGS sequence"/>
</dbReference>